<evidence type="ECO:0000313" key="4">
    <source>
        <dbReference type="EMBL" id="VDC22200.1"/>
    </source>
</evidence>
<evidence type="ECO:0000313" key="5">
    <source>
        <dbReference type="Proteomes" id="UP000280861"/>
    </source>
</evidence>
<dbReference type="OrthoDB" id="9798430at2"/>
<dbReference type="PROSITE" id="PS51819">
    <property type="entry name" value="VOC"/>
    <property type="match status" value="2"/>
</dbReference>
<dbReference type="AlphaFoldDB" id="A0A3P5WSN1"/>
<evidence type="ECO:0000256" key="1">
    <source>
        <dbReference type="ARBA" id="ARBA00022723"/>
    </source>
</evidence>
<dbReference type="InterPro" id="IPR051785">
    <property type="entry name" value="MMCE/EMCE_epimerase"/>
</dbReference>
<keyword evidence="4" id="KW-0456">Lyase</keyword>
<dbReference type="EMBL" id="UXAU01000014">
    <property type="protein sequence ID" value="VDC22200.1"/>
    <property type="molecule type" value="Genomic_DNA"/>
</dbReference>
<feature type="domain" description="VOC" evidence="3">
    <location>
        <begin position="137"/>
        <end position="252"/>
    </location>
</feature>
<keyword evidence="1" id="KW-0479">Metal-binding</keyword>
<dbReference type="InterPro" id="IPR004360">
    <property type="entry name" value="Glyas_Fos-R_dOase_dom"/>
</dbReference>
<feature type="domain" description="VOC" evidence="3">
    <location>
        <begin position="4"/>
        <end position="121"/>
    </location>
</feature>
<dbReference type="GO" id="GO:0004493">
    <property type="term" value="F:methylmalonyl-CoA epimerase activity"/>
    <property type="evidence" value="ECO:0007669"/>
    <property type="project" value="TreeGrafter"/>
</dbReference>
<evidence type="ECO:0000256" key="2">
    <source>
        <dbReference type="SAM" id="MobiDB-lite"/>
    </source>
</evidence>
<name>A0A3P5WSN1_9MICC</name>
<evidence type="ECO:0000259" key="3">
    <source>
        <dbReference type="PROSITE" id="PS51819"/>
    </source>
</evidence>
<dbReference type="Proteomes" id="UP000280861">
    <property type="component" value="Unassembled WGS sequence"/>
</dbReference>
<keyword evidence="5" id="KW-1185">Reference proteome</keyword>
<dbReference type="SUPFAM" id="SSF54593">
    <property type="entry name" value="Glyoxalase/Bleomycin resistance protein/Dihydroxybiphenyl dioxygenase"/>
    <property type="match status" value="2"/>
</dbReference>
<gene>
    <name evidence="4" type="primary">gloA</name>
    <name evidence="4" type="ORF">PSET11_00867</name>
</gene>
<dbReference type="PANTHER" id="PTHR43048">
    <property type="entry name" value="METHYLMALONYL-COA EPIMERASE"/>
    <property type="match status" value="1"/>
</dbReference>
<dbReference type="GO" id="GO:0004462">
    <property type="term" value="F:lactoylglutathione lyase activity"/>
    <property type="evidence" value="ECO:0007669"/>
    <property type="project" value="UniProtKB-EC"/>
</dbReference>
<dbReference type="GO" id="GO:0046491">
    <property type="term" value="P:L-methylmalonyl-CoA metabolic process"/>
    <property type="evidence" value="ECO:0007669"/>
    <property type="project" value="TreeGrafter"/>
</dbReference>
<proteinExistence type="predicted"/>
<accession>A0A3P5WSN1</accession>
<dbReference type="InterPro" id="IPR037523">
    <property type="entry name" value="VOC_core"/>
</dbReference>
<dbReference type="RefSeq" id="WP_124090867.1">
    <property type="nucleotide sequence ID" value="NZ_CBCRYA010000013.1"/>
</dbReference>
<dbReference type="PANTHER" id="PTHR43048:SF3">
    <property type="entry name" value="METHYLMALONYL-COA EPIMERASE, MITOCHONDRIAL"/>
    <property type="match status" value="1"/>
</dbReference>
<protein>
    <submittedName>
        <fullName evidence="4">Lactoylglutathione lyase</fullName>
        <ecNumber evidence="4">4.4.1.5</ecNumber>
    </submittedName>
</protein>
<dbReference type="GO" id="GO:0046872">
    <property type="term" value="F:metal ion binding"/>
    <property type="evidence" value="ECO:0007669"/>
    <property type="project" value="UniProtKB-KW"/>
</dbReference>
<reference evidence="4 5" key="1">
    <citation type="submission" date="2018-11" db="EMBL/GenBank/DDBJ databases">
        <authorList>
            <person name="Criscuolo A."/>
        </authorList>
    </citation>
    <scope>NUCLEOTIDE SEQUENCE [LARGE SCALE GENOMIC DNA]</scope>
    <source>
        <strain evidence="4">AT11b</strain>
    </source>
</reference>
<dbReference type="Pfam" id="PF00903">
    <property type="entry name" value="Glyoxalase"/>
    <property type="match status" value="2"/>
</dbReference>
<feature type="region of interest" description="Disordered" evidence="2">
    <location>
        <begin position="218"/>
        <end position="237"/>
    </location>
</feature>
<dbReference type="Gene3D" id="3.10.180.10">
    <property type="entry name" value="2,3-Dihydroxybiphenyl 1,2-Dioxygenase, domain 1"/>
    <property type="match status" value="2"/>
</dbReference>
<sequence>MIHELNHFGIVVSDLEKSVDFYTTQLGARTVWATKVEAAGMEIAYLQLAQGLVELLSLADGTLPVGTNHLGFYSDDLDADFARIVASGAEALVAPRLAGSGAGRQAIVLDPDGVSIELLQRDLPLRSGTVPHPHIQAIDHFALQSSNHDRTFSFYTGELGMSVARQIPIPALDTTLTYLHHGADVVEILPEVHGGPRLHHIALVVDDVDAALAHLASAGGTPDGPGKPAAGGVGSVGQVRDPDGIVIEFVDRPRILAN</sequence>
<dbReference type="InterPro" id="IPR029068">
    <property type="entry name" value="Glyas_Bleomycin-R_OHBP_Dase"/>
</dbReference>
<organism evidence="4 5">
    <name type="scientific">Arthrobacter ulcerisalmonis</name>
    <dbReference type="NCBI Taxonomy" id="2483813"/>
    <lineage>
        <taxon>Bacteria</taxon>
        <taxon>Bacillati</taxon>
        <taxon>Actinomycetota</taxon>
        <taxon>Actinomycetes</taxon>
        <taxon>Micrococcales</taxon>
        <taxon>Micrococcaceae</taxon>
        <taxon>Arthrobacter</taxon>
    </lineage>
</organism>
<dbReference type="EC" id="4.4.1.5" evidence="4"/>